<keyword evidence="2" id="KW-1185">Reference proteome</keyword>
<name>A0AAV5VDQ3_9BILA</name>
<protein>
    <submittedName>
        <fullName evidence="1">Uncharacterized protein</fullName>
    </submittedName>
</protein>
<evidence type="ECO:0000313" key="1">
    <source>
        <dbReference type="EMBL" id="GMT17554.1"/>
    </source>
</evidence>
<organism evidence="1 2">
    <name type="scientific">Pristionchus fissidentatus</name>
    <dbReference type="NCBI Taxonomy" id="1538716"/>
    <lineage>
        <taxon>Eukaryota</taxon>
        <taxon>Metazoa</taxon>
        <taxon>Ecdysozoa</taxon>
        <taxon>Nematoda</taxon>
        <taxon>Chromadorea</taxon>
        <taxon>Rhabditida</taxon>
        <taxon>Rhabditina</taxon>
        <taxon>Diplogasteromorpha</taxon>
        <taxon>Diplogasteroidea</taxon>
        <taxon>Neodiplogasteridae</taxon>
        <taxon>Pristionchus</taxon>
    </lineage>
</organism>
<dbReference type="Proteomes" id="UP001432322">
    <property type="component" value="Unassembled WGS sequence"/>
</dbReference>
<accession>A0AAV5VDQ3</accession>
<dbReference type="EMBL" id="BTSY01000003">
    <property type="protein sequence ID" value="GMT17554.1"/>
    <property type="molecule type" value="Genomic_DNA"/>
</dbReference>
<gene>
    <name evidence="1" type="ORF">PFISCL1PPCAC_8851</name>
</gene>
<feature type="non-terminal residue" evidence="1">
    <location>
        <position position="1"/>
    </location>
</feature>
<sequence>DTIEICSNTHYDSLLLNIRQGQTCDVSFLSTLLRKLRYKHVTVFVRTVEQEVTCVRILQTLEKCESVELVRTGNELEFDDPLIVGGDGLLFHLVSVSRATKLSLNSF</sequence>
<proteinExistence type="predicted"/>
<dbReference type="AlphaFoldDB" id="A0AAV5VDQ3"/>
<reference evidence="1" key="1">
    <citation type="submission" date="2023-10" db="EMBL/GenBank/DDBJ databases">
        <title>Genome assembly of Pristionchus species.</title>
        <authorList>
            <person name="Yoshida K."/>
            <person name="Sommer R.J."/>
        </authorList>
    </citation>
    <scope>NUCLEOTIDE SEQUENCE</scope>
    <source>
        <strain evidence="1">RS5133</strain>
    </source>
</reference>
<feature type="non-terminal residue" evidence="1">
    <location>
        <position position="107"/>
    </location>
</feature>
<comment type="caution">
    <text evidence="1">The sequence shown here is derived from an EMBL/GenBank/DDBJ whole genome shotgun (WGS) entry which is preliminary data.</text>
</comment>
<evidence type="ECO:0000313" key="2">
    <source>
        <dbReference type="Proteomes" id="UP001432322"/>
    </source>
</evidence>